<dbReference type="PANTHER" id="PTHR42709">
    <property type="entry name" value="ALKALINE PHOSPHATASE LIKE PROTEIN"/>
    <property type="match status" value="1"/>
</dbReference>
<dbReference type="Proteomes" id="UP000229834">
    <property type="component" value="Unassembled WGS sequence"/>
</dbReference>
<evidence type="ECO:0000256" key="4">
    <source>
        <dbReference type="ARBA" id="ARBA00022989"/>
    </source>
</evidence>
<dbReference type="InterPro" id="IPR051311">
    <property type="entry name" value="DedA_domain"/>
</dbReference>
<keyword evidence="4 6" id="KW-1133">Transmembrane helix</keyword>
<comment type="subcellular location">
    <subcellularLocation>
        <location evidence="1">Cell membrane</location>
        <topology evidence="1">Multi-pass membrane protein</topology>
    </subcellularLocation>
</comment>
<protein>
    <submittedName>
        <fullName evidence="8">Membrane-associated protein</fullName>
    </submittedName>
</protein>
<dbReference type="GO" id="GO:0005886">
    <property type="term" value="C:plasma membrane"/>
    <property type="evidence" value="ECO:0007669"/>
    <property type="project" value="UniProtKB-SubCell"/>
</dbReference>
<keyword evidence="2" id="KW-1003">Cell membrane</keyword>
<evidence type="ECO:0000256" key="6">
    <source>
        <dbReference type="SAM" id="Phobius"/>
    </source>
</evidence>
<evidence type="ECO:0000256" key="3">
    <source>
        <dbReference type="ARBA" id="ARBA00022692"/>
    </source>
</evidence>
<feature type="domain" description="VTT" evidence="7">
    <location>
        <begin position="34"/>
        <end position="169"/>
    </location>
</feature>
<evidence type="ECO:0000313" key="8">
    <source>
        <dbReference type="EMBL" id="PIQ66929.1"/>
    </source>
</evidence>
<proteinExistence type="predicted"/>
<evidence type="ECO:0000256" key="1">
    <source>
        <dbReference type="ARBA" id="ARBA00004651"/>
    </source>
</evidence>
<accession>A0A2H0K6P2</accession>
<dbReference type="Pfam" id="PF09335">
    <property type="entry name" value="VTT_dom"/>
    <property type="match status" value="1"/>
</dbReference>
<keyword evidence="5 6" id="KW-0472">Membrane</keyword>
<dbReference type="InterPro" id="IPR032816">
    <property type="entry name" value="VTT_dom"/>
</dbReference>
<feature type="transmembrane region" description="Helical" evidence="6">
    <location>
        <begin position="190"/>
        <end position="206"/>
    </location>
</feature>
<reference evidence="8 9" key="1">
    <citation type="submission" date="2017-09" db="EMBL/GenBank/DDBJ databases">
        <title>Depth-based differentiation of microbial function through sediment-hosted aquifers and enrichment of novel symbionts in the deep terrestrial subsurface.</title>
        <authorList>
            <person name="Probst A.J."/>
            <person name="Ladd B."/>
            <person name="Jarett J.K."/>
            <person name="Geller-Mcgrath D.E."/>
            <person name="Sieber C.M."/>
            <person name="Emerson J.B."/>
            <person name="Anantharaman K."/>
            <person name="Thomas B.C."/>
            <person name="Malmstrom R."/>
            <person name="Stieglmeier M."/>
            <person name="Klingl A."/>
            <person name="Woyke T."/>
            <person name="Ryan C.M."/>
            <person name="Banfield J.F."/>
        </authorList>
    </citation>
    <scope>NUCLEOTIDE SEQUENCE [LARGE SCALE GENOMIC DNA]</scope>
    <source>
        <strain evidence="8">CG11_big_fil_rev_8_21_14_0_20_40_24</strain>
    </source>
</reference>
<evidence type="ECO:0000313" key="9">
    <source>
        <dbReference type="Proteomes" id="UP000229834"/>
    </source>
</evidence>
<feature type="transmembrane region" description="Helical" evidence="6">
    <location>
        <begin position="123"/>
        <end position="143"/>
    </location>
</feature>
<dbReference type="PANTHER" id="PTHR42709:SF6">
    <property type="entry name" value="UNDECAPRENYL PHOSPHATE TRANSPORTER A"/>
    <property type="match status" value="1"/>
</dbReference>
<keyword evidence="3 6" id="KW-0812">Transmembrane</keyword>
<evidence type="ECO:0000256" key="5">
    <source>
        <dbReference type="ARBA" id="ARBA00023136"/>
    </source>
</evidence>
<name>A0A2H0K6P2_9BACT</name>
<feature type="transmembrane region" description="Helical" evidence="6">
    <location>
        <begin position="64"/>
        <end position="86"/>
    </location>
</feature>
<feature type="transmembrane region" description="Helical" evidence="6">
    <location>
        <begin position="34"/>
        <end position="57"/>
    </location>
</feature>
<gene>
    <name evidence="8" type="ORF">COV95_01495</name>
</gene>
<evidence type="ECO:0000256" key="2">
    <source>
        <dbReference type="ARBA" id="ARBA00022475"/>
    </source>
</evidence>
<evidence type="ECO:0000259" key="7">
    <source>
        <dbReference type="Pfam" id="PF09335"/>
    </source>
</evidence>
<sequence>MFSSLIIFLQLNVIPLGAIGVFSASIIEEVIAPIPSALVILTSGFLFLTGLSGVALVKALIFKIVIAAALGISLGSLLVYGLAYFFGKPFIEKWGKWFGITWNDIESAKKKFSQRSRSELSLFSVRAIPVLPSAIISAFCGLIRLKVSTYLIWTFLGTIVRVSILALIGFQVGSLYATYAEVINRFENQILIFAVLIAVVFVAVRIRRKRTAYSNTNK</sequence>
<dbReference type="AlphaFoldDB" id="A0A2H0K6P2"/>
<dbReference type="EMBL" id="PCVC01000045">
    <property type="protein sequence ID" value="PIQ66929.1"/>
    <property type="molecule type" value="Genomic_DNA"/>
</dbReference>
<organism evidence="8 9">
    <name type="scientific">Candidatus Zambryskibacteria bacterium CG11_big_fil_rev_8_21_14_0_20_40_24</name>
    <dbReference type="NCBI Taxonomy" id="1975116"/>
    <lineage>
        <taxon>Bacteria</taxon>
        <taxon>Candidatus Zambryskiibacteriota</taxon>
    </lineage>
</organism>
<comment type="caution">
    <text evidence="8">The sequence shown here is derived from an EMBL/GenBank/DDBJ whole genome shotgun (WGS) entry which is preliminary data.</text>
</comment>
<feature type="transmembrane region" description="Helical" evidence="6">
    <location>
        <begin position="150"/>
        <end position="170"/>
    </location>
</feature>